<dbReference type="RefSeq" id="WP_110039907.1">
    <property type="nucleotide sequence ID" value="NZ_QGTL01000010.1"/>
</dbReference>
<feature type="signal peptide" evidence="5">
    <location>
        <begin position="1"/>
        <end position="27"/>
    </location>
</feature>
<dbReference type="PRINTS" id="PR00455">
    <property type="entry name" value="HTHTETR"/>
</dbReference>
<dbReference type="SUPFAM" id="SSF46689">
    <property type="entry name" value="Homeodomain-like"/>
    <property type="match status" value="1"/>
</dbReference>
<evidence type="ECO:0000259" key="6">
    <source>
        <dbReference type="PROSITE" id="PS50977"/>
    </source>
</evidence>
<dbReference type="AlphaFoldDB" id="A0A317ND02"/>
<proteinExistence type="predicted"/>
<feature type="chain" id="PRO_5039384605" evidence="5">
    <location>
        <begin position="28"/>
        <end position="209"/>
    </location>
</feature>
<evidence type="ECO:0000256" key="4">
    <source>
        <dbReference type="PROSITE-ProRule" id="PRU00335"/>
    </source>
</evidence>
<dbReference type="Gene3D" id="1.10.357.10">
    <property type="entry name" value="Tetracycline Repressor, domain 2"/>
    <property type="match status" value="1"/>
</dbReference>
<name>A0A317ND02_9NOCA</name>
<evidence type="ECO:0000256" key="1">
    <source>
        <dbReference type="ARBA" id="ARBA00023015"/>
    </source>
</evidence>
<keyword evidence="2 4" id="KW-0238">DNA-binding</keyword>
<accession>A0A317ND02</accession>
<gene>
    <name evidence="7" type="ORF">DFR69_11042</name>
</gene>
<keyword evidence="1" id="KW-0805">Transcription regulation</keyword>
<keyword evidence="5" id="KW-0732">Signal</keyword>
<evidence type="ECO:0000313" key="7">
    <source>
        <dbReference type="EMBL" id="PWV71558.1"/>
    </source>
</evidence>
<dbReference type="EMBL" id="QGTL01000010">
    <property type="protein sequence ID" value="PWV71558.1"/>
    <property type="molecule type" value="Genomic_DNA"/>
</dbReference>
<dbReference type="PANTHER" id="PTHR30055">
    <property type="entry name" value="HTH-TYPE TRANSCRIPTIONAL REGULATOR RUTR"/>
    <property type="match status" value="1"/>
</dbReference>
<protein>
    <submittedName>
        <fullName evidence="7">TetR family transcriptional regulator</fullName>
    </submittedName>
</protein>
<dbReference type="GO" id="GO:0003700">
    <property type="term" value="F:DNA-binding transcription factor activity"/>
    <property type="evidence" value="ECO:0007669"/>
    <property type="project" value="TreeGrafter"/>
</dbReference>
<dbReference type="GO" id="GO:0000976">
    <property type="term" value="F:transcription cis-regulatory region binding"/>
    <property type="evidence" value="ECO:0007669"/>
    <property type="project" value="TreeGrafter"/>
</dbReference>
<dbReference type="Pfam" id="PF00440">
    <property type="entry name" value="TetR_N"/>
    <property type="match status" value="1"/>
</dbReference>
<reference evidence="7 8" key="1">
    <citation type="submission" date="2018-05" db="EMBL/GenBank/DDBJ databases">
        <title>Genomic Encyclopedia of Type Strains, Phase IV (KMG-IV): sequencing the most valuable type-strain genomes for metagenomic binning, comparative biology and taxonomic classification.</title>
        <authorList>
            <person name="Goeker M."/>
        </authorList>
    </citation>
    <scope>NUCLEOTIDE SEQUENCE [LARGE SCALE GENOMIC DNA]</scope>
    <source>
        <strain evidence="7 8">DSM 44717</strain>
    </source>
</reference>
<dbReference type="PROSITE" id="PS50977">
    <property type="entry name" value="HTH_TETR_2"/>
    <property type="match status" value="1"/>
</dbReference>
<dbReference type="InterPro" id="IPR001647">
    <property type="entry name" value="HTH_TetR"/>
</dbReference>
<evidence type="ECO:0000256" key="2">
    <source>
        <dbReference type="ARBA" id="ARBA00023125"/>
    </source>
</evidence>
<keyword evidence="3" id="KW-0804">Transcription</keyword>
<feature type="DNA-binding region" description="H-T-H motif" evidence="4">
    <location>
        <begin position="29"/>
        <end position="48"/>
    </location>
</feature>
<keyword evidence="8" id="KW-1185">Reference proteome</keyword>
<dbReference type="InterPro" id="IPR050109">
    <property type="entry name" value="HTH-type_TetR-like_transc_reg"/>
</dbReference>
<dbReference type="PANTHER" id="PTHR30055:SF234">
    <property type="entry name" value="HTH-TYPE TRANSCRIPTIONAL REGULATOR BETI"/>
    <property type="match status" value="1"/>
</dbReference>
<feature type="domain" description="HTH tetR-type" evidence="6">
    <location>
        <begin position="6"/>
        <end position="66"/>
    </location>
</feature>
<evidence type="ECO:0000256" key="5">
    <source>
        <dbReference type="SAM" id="SignalP"/>
    </source>
</evidence>
<comment type="caution">
    <text evidence="7">The sequence shown here is derived from an EMBL/GenBank/DDBJ whole genome shotgun (WGS) entry which is preliminary data.</text>
</comment>
<organism evidence="7 8">
    <name type="scientific">Nocardia neocaledoniensis</name>
    <dbReference type="NCBI Taxonomy" id="236511"/>
    <lineage>
        <taxon>Bacteria</taxon>
        <taxon>Bacillati</taxon>
        <taxon>Actinomycetota</taxon>
        <taxon>Actinomycetes</taxon>
        <taxon>Mycobacteriales</taxon>
        <taxon>Nocardiaceae</taxon>
        <taxon>Nocardia</taxon>
    </lineage>
</organism>
<dbReference type="InterPro" id="IPR009057">
    <property type="entry name" value="Homeodomain-like_sf"/>
</dbReference>
<sequence length="209" mass="22179">MGRTATHSVEALLAAAAGLFASGGARALTMSAVARTAGAPSGSVYHRFPDRPALLAAVWVHTVRKFQDEYLRELGARPTADDAVRAAEWIVDWCRANPASAAVLQAGVHAFEPESWSAASTSTFEAVREQQAREIKALVETIATQTGLPANQAQFALFDLPLAVVRPYLIAGRMPPPKARTLVRELAARILGVTEPGRSSTAADTGRAH</sequence>
<dbReference type="Proteomes" id="UP000246410">
    <property type="component" value="Unassembled WGS sequence"/>
</dbReference>
<evidence type="ECO:0000313" key="8">
    <source>
        <dbReference type="Proteomes" id="UP000246410"/>
    </source>
</evidence>
<evidence type="ECO:0000256" key="3">
    <source>
        <dbReference type="ARBA" id="ARBA00023163"/>
    </source>
</evidence>